<dbReference type="Proteomes" id="UP000635565">
    <property type="component" value="Unassembled WGS sequence"/>
</dbReference>
<accession>A0ABQ3VEU2</accession>
<dbReference type="EMBL" id="BNJJ01000006">
    <property type="protein sequence ID" value="GHO84677.1"/>
    <property type="molecule type" value="Genomic_DNA"/>
</dbReference>
<organism evidence="2 3">
    <name type="scientific">Dictyobacter formicarum</name>
    <dbReference type="NCBI Taxonomy" id="2778368"/>
    <lineage>
        <taxon>Bacteria</taxon>
        <taxon>Bacillati</taxon>
        <taxon>Chloroflexota</taxon>
        <taxon>Ktedonobacteria</taxon>
        <taxon>Ktedonobacterales</taxon>
        <taxon>Dictyobacteraceae</taxon>
        <taxon>Dictyobacter</taxon>
    </lineage>
</organism>
<comment type="caution">
    <text evidence="2">The sequence shown here is derived from an EMBL/GenBank/DDBJ whole genome shotgun (WGS) entry which is preliminary data.</text>
</comment>
<feature type="region of interest" description="Disordered" evidence="1">
    <location>
        <begin position="18"/>
        <end position="41"/>
    </location>
</feature>
<protein>
    <submittedName>
        <fullName evidence="2">Uncharacterized protein</fullName>
    </submittedName>
</protein>
<name>A0ABQ3VEU2_9CHLR</name>
<sequence length="63" mass="7038">MHLPALLKYKIKVFEHHRKSGDARGGEKSAARAEPTTGGRFRAARQIGRKGRTYDNMINGESL</sequence>
<gene>
    <name evidence="2" type="ORF">KSZ_26830</name>
</gene>
<evidence type="ECO:0000313" key="3">
    <source>
        <dbReference type="Proteomes" id="UP000635565"/>
    </source>
</evidence>
<evidence type="ECO:0000256" key="1">
    <source>
        <dbReference type="SAM" id="MobiDB-lite"/>
    </source>
</evidence>
<evidence type="ECO:0000313" key="2">
    <source>
        <dbReference type="EMBL" id="GHO84677.1"/>
    </source>
</evidence>
<feature type="compositionally biased region" description="Basic and acidic residues" evidence="1">
    <location>
        <begin position="20"/>
        <end position="31"/>
    </location>
</feature>
<keyword evidence="3" id="KW-1185">Reference proteome</keyword>
<reference evidence="2 3" key="1">
    <citation type="journal article" date="2021" name="Int. J. Syst. Evol. Microbiol.">
        <title>Reticulibacter mediterranei gen. nov., sp. nov., within the new family Reticulibacteraceae fam. nov., and Ktedonospora formicarum gen. nov., sp. nov., Ktedonobacter robiniae sp. nov., Dictyobacter formicarum sp. nov. and Dictyobacter arantiisoli sp. nov., belonging to the class Ktedonobacteria.</title>
        <authorList>
            <person name="Yabe S."/>
            <person name="Zheng Y."/>
            <person name="Wang C.M."/>
            <person name="Sakai Y."/>
            <person name="Abe K."/>
            <person name="Yokota A."/>
            <person name="Donadio S."/>
            <person name="Cavaletti L."/>
            <person name="Monciardini P."/>
        </authorList>
    </citation>
    <scope>NUCLEOTIDE SEQUENCE [LARGE SCALE GENOMIC DNA]</scope>
    <source>
        <strain evidence="2 3">SOSP1-9</strain>
    </source>
</reference>
<proteinExistence type="predicted"/>